<comment type="similarity">
    <text evidence="1 4">Belongs to the phosphopentomutase family.</text>
</comment>
<dbReference type="NCBIfam" id="TIGR01696">
    <property type="entry name" value="deoB"/>
    <property type="match status" value="1"/>
</dbReference>
<comment type="subcellular location">
    <subcellularLocation>
        <location evidence="4">Cytoplasm</location>
    </subcellularLocation>
</comment>
<feature type="binding site" evidence="4">
    <location>
        <position position="337"/>
    </location>
    <ligand>
        <name>Mn(2+)</name>
        <dbReference type="ChEBI" id="CHEBI:29035"/>
        <label>1</label>
    </ligand>
</feature>
<proteinExistence type="inferred from homology"/>
<dbReference type="Proteomes" id="UP001499951">
    <property type="component" value="Unassembled WGS sequence"/>
</dbReference>
<dbReference type="InterPro" id="IPR006124">
    <property type="entry name" value="Metalloenzyme"/>
</dbReference>
<feature type="binding site" evidence="4">
    <location>
        <position position="300"/>
    </location>
    <ligand>
        <name>Mn(2+)</name>
        <dbReference type="ChEBI" id="CHEBI:29035"/>
        <label>2</label>
    </ligand>
</feature>
<comment type="catalytic activity">
    <reaction evidence="4">
        <text>2-deoxy-alpha-D-ribose 1-phosphate = 2-deoxy-D-ribose 5-phosphate</text>
        <dbReference type="Rhea" id="RHEA:27658"/>
        <dbReference type="ChEBI" id="CHEBI:57259"/>
        <dbReference type="ChEBI" id="CHEBI:62877"/>
        <dbReference type="EC" id="5.4.2.7"/>
    </reaction>
</comment>
<dbReference type="InterPro" id="IPR010045">
    <property type="entry name" value="DeoB"/>
</dbReference>
<protein>
    <recommendedName>
        <fullName evidence="4 5">Phosphopentomutase</fullName>
        <ecNumber evidence="4 5">5.4.2.7</ecNumber>
    </recommendedName>
    <alternativeName>
        <fullName evidence="4">Phosphodeoxyribomutase</fullName>
    </alternativeName>
</protein>
<sequence>MRAIIGVLDSFGIGSLPDADRFGDTGANTFARIWEGCSNAPRGMMQIPNLMALGLGRAAHLVDPALPAFDGMTAQGLFGAAQELSKGKDTPSGHWEMMGLPVEEDWGYFPKTVPTFPAELTEAVIREGKLPGILGDCHASGTEIIEQLGEEHIKTGKPICYTSADSVYQIAAHETHFGLERLYELCHIVRKLVDPYHIGRVIARPFVGEKRGQFQRTGNRHDYATPPYRPTVLDVAKTAGREVVGIGKIPDIFAHSGVTQEIVAHGNEAVFDATIAQAKSAPDGSLVFANFVDFDMLYGHRRNLIGYAEALEAFDKRVPDLAAALKPGDLVVFTADHGCDPTWTGSDHTREHIPILAFGPGIAPGPIGIRTTFADIGQSVAHHLGLNPMPVGTSFL</sequence>
<comment type="function">
    <text evidence="4">Isomerase that catalyzes the conversion of deoxy-ribose 1-phosphate (dRib-1-P) and ribose 1-phosphate (Rib-1-P) to deoxy-ribose 5-phosphate (dRib-5-P) and ribose 5-phosphate (Rib-5-P), respectively.</text>
</comment>
<evidence type="ECO:0000256" key="3">
    <source>
        <dbReference type="ARBA" id="ARBA00023211"/>
    </source>
</evidence>
<evidence type="ECO:0000256" key="2">
    <source>
        <dbReference type="ARBA" id="ARBA00022723"/>
    </source>
</evidence>
<dbReference type="Gene3D" id="3.40.720.10">
    <property type="entry name" value="Alkaline Phosphatase, subunit A"/>
    <property type="match status" value="1"/>
</dbReference>
<feature type="binding site" evidence="4">
    <location>
        <position position="9"/>
    </location>
    <ligand>
        <name>Mn(2+)</name>
        <dbReference type="ChEBI" id="CHEBI:29035"/>
        <label>1</label>
    </ligand>
</feature>
<dbReference type="EMBL" id="BAAADD010000005">
    <property type="protein sequence ID" value="GAA0571499.1"/>
    <property type="molecule type" value="Genomic_DNA"/>
</dbReference>
<dbReference type="Gene3D" id="3.30.70.1250">
    <property type="entry name" value="Phosphopentomutase"/>
    <property type="match status" value="1"/>
</dbReference>
<comment type="pathway">
    <text evidence="4">Carbohydrate degradation; 2-deoxy-D-ribose 1-phosphate degradation; D-glyceraldehyde 3-phosphate and acetaldehyde from 2-deoxy-alpha-D-ribose 1-phosphate: step 1/2.</text>
</comment>
<evidence type="ECO:0000256" key="5">
    <source>
        <dbReference type="NCBIfam" id="TIGR01696"/>
    </source>
</evidence>
<dbReference type="NCBIfam" id="NF003766">
    <property type="entry name" value="PRK05362.1"/>
    <property type="match status" value="1"/>
</dbReference>
<evidence type="ECO:0000313" key="8">
    <source>
        <dbReference type="Proteomes" id="UP001499951"/>
    </source>
</evidence>
<feature type="binding site" evidence="4">
    <location>
        <position position="295"/>
    </location>
    <ligand>
        <name>Mn(2+)</name>
        <dbReference type="ChEBI" id="CHEBI:29035"/>
        <label>2</label>
    </ligand>
</feature>
<dbReference type="InterPro" id="IPR017850">
    <property type="entry name" value="Alkaline_phosphatase_core_sf"/>
</dbReference>
<feature type="domain" description="Metalloenzyme" evidence="6">
    <location>
        <begin position="1"/>
        <end position="387"/>
    </location>
</feature>
<dbReference type="InterPro" id="IPR024052">
    <property type="entry name" value="Phosphopentomutase_DeoB_cap_sf"/>
</dbReference>
<keyword evidence="4" id="KW-0413">Isomerase</keyword>
<keyword evidence="4" id="KW-0963">Cytoplasm</keyword>
<dbReference type="RefSeq" id="WP_166934145.1">
    <property type="nucleotide sequence ID" value="NZ_BAAADD010000005.1"/>
</dbReference>
<evidence type="ECO:0000256" key="1">
    <source>
        <dbReference type="ARBA" id="ARBA00010373"/>
    </source>
</evidence>
<evidence type="ECO:0000256" key="4">
    <source>
        <dbReference type="HAMAP-Rule" id="MF_00740"/>
    </source>
</evidence>
<dbReference type="Pfam" id="PF01676">
    <property type="entry name" value="Metalloenzyme"/>
    <property type="match status" value="1"/>
</dbReference>
<evidence type="ECO:0000313" key="7">
    <source>
        <dbReference type="EMBL" id="GAA0571499.1"/>
    </source>
</evidence>
<keyword evidence="3 4" id="KW-0464">Manganese</keyword>
<keyword evidence="8" id="KW-1185">Reference proteome</keyword>
<feature type="binding site" evidence="4">
    <location>
        <position position="348"/>
    </location>
    <ligand>
        <name>Mn(2+)</name>
        <dbReference type="ChEBI" id="CHEBI:29035"/>
        <label>2</label>
    </ligand>
</feature>
<dbReference type="CDD" id="cd16009">
    <property type="entry name" value="PPM"/>
    <property type="match status" value="1"/>
</dbReference>
<comment type="cofactor">
    <cofactor evidence="4">
        <name>Mn(2+)</name>
        <dbReference type="ChEBI" id="CHEBI:29035"/>
    </cofactor>
    <text evidence="4">Binds 2 manganese ions.</text>
</comment>
<dbReference type="HAMAP" id="MF_00740">
    <property type="entry name" value="Phosphopentomut"/>
    <property type="match status" value="1"/>
</dbReference>
<evidence type="ECO:0000259" key="6">
    <source>
        <dbReference type="Pfam" id="PF01676"/>
    </source>
</evidence>
<dbReference type="EC" id="5.4.2.7" evidence="4 5"/>
<dbReference type="PANTHER" id="PTHR21110:SF0">
    <property type="entry name" value="PHOSPHOPENTOMUTASE"/>
    <property type="match status" value="1"/>
</dbReference>
<reference evidence="7 8" key="1">
    <citation type="journal article" date="2019" name="Int. J. Syst. Evol. Microbiol.">
        <title>The Global Catalogue of Microorganisms (GCM) 10K type strain sequencing project: providing services to taxonomists for standard genome sequencing and annotation.</title>
        <authorList>
            <consortium name="The Broad Institute Genomics Platform"/>
            <consortium name="The Broad Institute Genome Sequencing Center for Infectious Disease"/>
            <person name="Wu L."/>
            <person name="Ma J."/>
        </authorList>
    </citation>
    <scope>NUCLEOTIDE SEQUENCE [LARGE SCALE GENOMIC DNA]</scope>
    <source>
        <strain evidence="7 8">JCM 15089</strain>
    </source>
</reference>
<name>A0ABN1EPZ5_9PROT</name>
<dbReference type="SUPFAM" id="SSF143856">
    <property type="entry name" value="DeoB insert domain-like"/>
    <property type="match status" value="1"/>
</dbReference>
<dbReference type="SUPFAM" id="SSF53649">
    <property type="entry name" value="Alkaline phosphatase-like"/>
    <property type="match status" value="1"/>
</dbReference>
<organism evidence="7 8">
    <name type="scientific">Rhizomicrobium electricum</name>
    <dbReference type="NCBI Taxonomy" id="480070"/>
    <lineage>
        <taxon>Bacteria</taxon>
        <taxon>Pseudomonadati</taxon>
        <taxon>Pseudomonadota</taxon>
        <taxon>Alphaproteobacteria</taxon>
        <taxon>Micropepsales</taxon>
        <taxon>Micropepsaceae</taxon>
        <taxon>Rhizomicrobium</taxon>
    </lineage>
</organism>
<keyword evidence="2 4" id="KW-0479">Metal-binding</keyword>
<gene>
    <name evidence="4" type="primary">deoB</name>
    <name evidence="7" type="ORF">GCM10008942_20250</name>
</gene>
<comment type="catalytic activity">
    <reaction evidence="4">
        <text>alpha-D-ribose 1-phosphate = D-ribose 5-phosphate</text>
        <dbReference type="Rhea" id="RHEA:18793"/>
        <dbReference type="ChEBI" id="CHEBI:57720"/>
        <dbReference type="ChEBI" id="CHEBI:78346"/>
        <dbReference type="EC" id="5.4.2.7"/>
    </reaction>
</comment>
<comment type="caution">
    <text evidence="7">The sequence shown here is derived from an EMBL/GenBank/DDBJ whole genome shotgun (WGS) entry which is preliminary data.</text>
</comment>
<dbReference type="PIRSF" id="PIRSF001491">
    <property type="entry name" value="Ppentomutase"/>
    <property type="match status" value="1"/>
</dbReference>
<feature type="binding site" evidence="4">
    <location>
        <position position="336"/>
    </location>
    <ligand>
        <name>Mn(2+)</name>
        <dbReference type="ChEBI" id="CHEBI:29035"/>
        <label>1</label>
    </ligand>
</feature>
<dbReference type="PANTHER" id="PTHR21110">
    <property type="entry name" value="PHOSPHOPENTOMUTASE"/>
    <property type="match status" value="1"/>
</dbReference>
<accession>A0ABN1EPZ5</accession>